<dbReference type="Pfam" id="PF01734">
    <property type="entry name" value="Patatin"/>
    <property type="match status" value="1"/>
</dbReference>
<dbReference type="InterPro" id="IPR016035">
    <property type="entry name" value="Acyl_Trfase/lysoPLipase"/>
</dbReference>
<dbReference type="InterPro" id="IPR002641">
    <property type="entry name" value="PNPLA_dom"/>
</dbReference>
<keyword evidence="1" id="KW-0443">Lipid metabolism</keyword>
<dbReference type="PROSITE" id="PS51635">
    <property type="entry name" value="PNPLA"/>
    <property type="match status" value="1"/>
</dbReference>
<evidence type="ECO:0000313" key="3">
    <source>
        <dbReference type="EMBL" id="SVA35110.1"/>
    </source>
</evidence>
<protein>
    <recommendedName>
        <fullName evidence="2">PNPLA domain-containing protein</fullName>
    </recommendedName>
</protein>
<feature type="non-terminal residue" evidence="3">
    <location>
        <position position="290"/>
    </location>
</feature>
<sequence length="290" mass="30330">MRDHGAMVAVGVVLSAGGHHAAAHHAGVLAALATSTGWDPRSADVMVGTSAGAVTAVCLRAGLSAADLAGHYLGVPLSPEGRTISARVTTRLHVTDPNLRPPSRRPANPMLVARELFVGGRPRPMVALTGLLPEGEVDGSSFAERAEQLHPGPWPTEATWLCAVDLDNGRRVVFGRDDVETTVGPAVQASSAVPGYFAPVEIGGRRYVDGGVHSSTNADLLAPLHLDLVVVSSSKTTSRTVDRADGGSLARAWHSRTLRREVELITARDTTVLVLQPTTTDLATRGSSDM</sequence>
<dbReference type="AlphaFoldDB" id="A0A381V3Z0"/>
<organism evidence="3">
    <name type="scientific">marine metagenome</name>
    <dbReference type="NCBI Taxonomy" id="408172"/>
    <lineage>
        <taxon>unclassified sequences</taxon>
        <taxon>metagenomes</taxon>
        <taxon>ecological metagenomes</taxon>
    </lineage>
</organism>
<reference evidence="3" key="1">
    <citation type="submission" date="2018-05" db="EMBL/GenBank/DDBJ databases">
        <authorList>
            <person name="Lanie J.A."/>
            <person name="Ng W.-L."/>
            <person name="Kazmierczak K.M."/>
            <person name="Andrzejewski T.M."/>
            <person name="Davidsen T.M."/>
            <person name="Wayne K.J."/>
            <person name="Tettelin H."/>
            <person name="Glass J.I."/>
            <person name="Rusch D."/>
            <person name="Podicherti R."/>
            <person name="Tsui H.-C.T."/>
            <person name="Winkler M.E."/>
        </authorList>
    </citation>
    <scope>NUCLEOTIDE SEQUENCE</scope>
</reference>
<gene>
    <name evidence="3" type="ORF">METZ01_LOCUS87964</name>
</gene>
<dbReference type="EMBL" id="UINC01007794">
    <property type="protein sequence ID" value="SVA35110.1"/>
    <property type="molecule type" value="Genomic_DNA"/>
</dbReference>
<dbReference type="SUPFAM" id="SSF52151">
    <property type="entry name" value="FabD/lysophospholipase-like"/>
    <property type="match status" value="1"/>
</dbReference>
<name>A0A381V3Z0_9ZZZZ</name>
<dbReference type="Gene3D" id="3.40.1090.10">
    <property type="entry name" value="Cytosolic phospholipase A2 catalytic domain"/>
    <property type="match status" value="2"/>
</dbReference>
<evidence type="ECO:0000256" key="1">
    <source>
        <dbReference type="ARBA" id="ARBA00023098"/>
    </source>
</evidence>
<accession>A0A381V3Z0</accession>
<feature type="domain" description="PNPLA" evidence="2">
    <location>
        <begin position="13"/>
        <end position="223"/>
    </location>
</feature>
<evidence type="ECO:0000259" key="2">
    <source>
        <dbReference type="PROSITE" id="PS51635"/>
    </source>
</evidence>
<dbReference type="GO" id="GO:0006629">
    <property type="term" value="P:lipid metabolic process"/>
    <property type="evidence" value="ECO:0007669"/>
    <property type="project" value="UniProtKB-KW"/>
</dbReference>
<proteinExistence type="predicted"/>